<dbReference type="FunFam" id="3.40.50.300:FF:000813">
    <property type="entry name" value="helicase POLQ-like isoform X1"/>
    <property type="match status" value="1"/>
</dbReference>
<evidence type="ECO:0000256" key="3">
    <source>
        <dbReference type="ARBA" id="ARBA00022763"/>
    </source>
</evidence>
<dbReference type="GO" id="GO:0003676">
    <property type="term" value="F:nucleic acid binding"/>
    <property type="evidence" value="ECO:0007669"/>
    <property type="project" value="InterPro"/>
</dbReference>
<dbReference type="Gene3D" id="3.40.50.300">
    <property type="entry name" value="P-loop containing nucleotide triphosphate hydrolases"/>
    <property type="match status" value="2"/>
</dbReference>
<keyword evidence="8" id="KW-0539">Nucleus</keyword>
<keyword evidence="6" id="KW-0067">ATP-binding</keyword>
<dbReference type="InterPro" id="IPR048960">
    <property type="entry name" value="POLQ-like_helical"/>
</dbReference>
<dbReference type="PANTHER" id="PTHR47961:SF12">
    <property type="entry name" value="HELICASE POLQ-LIKE"/>
    <property type="match status" value="1"/>
</dbReference>
<evidence type="ECO:0000256" key="2">
    <source>
        <dbReference type="ARBA" id="ARBA00022741"/>
    </source>
</evidence>
<dbReference type="Pfam" id="PF00270">
    <property type="entry name" value="DEAD"/>
    <property type="match status" value="1"/>
</dbReference>
<dbReference type="CDD" id="cd18026">
    <property type="entry name" value="DEXHc_POLQ-like"/>
    <property type="match status" value="1"/>
</dbReference>
<dbReference type="GO" id="GO:0006302">
    <property type="term" value="P:double-strand break repair"/>
    <property type="evidence" value="ECO:0007669"/>
    <property type="project" value="UniProtKB-ARBA"/>
</dbReference>
<keyword evidence="3" id="KW-0227">DNA damage</keyword>
<dbReference type="SMART" id="SM00487">
    <property type="entry name" value="DEXDc"/>
    <property type="match status" value="1"/>
</dbReference>
<evidence type="ECO:0000256" key="5">
    <source>
        <dbReference type="ARBA" id="ARBA00022806"/>
    </source>
</evidence>
<dbReference type="SUPFAM" id="SSF52540">
    <property type="entry name" value="P-loop containing nucleoside triphosphate hydrolases"/>
    <property type="match status" value="1"/>
</dbReference>
<dbReference type="Pfam" id="PF00271">
    <property type="entry name" value="Helicase_C"/>
    <property type="match status" value="1"/>
</dbReference>
<dbReference type="EMBL" id="OV651820">
    <property type="protein sequence ID" value="CAH1114211.1"/>
    <property type="molecule type" value="Genomic_DNA"/>
</dbReference>
<keyword evidence="13" id="KW-1185">Reference proteome</keyword>
<evidence type="ECO:0008006" key="14">
    <source>
        <dbReference type="Google" id="ProtNLM"/>
    </source>
</evidence>
<dbReference type="InterPro" id="IPR046931">
    <property type="entry name" value="HTH_61"/>
</dbReference>
<keyword evidence="4" id="KW-0378">Hydrolase</keyword>
<evidence type="ECO:0000256" key="4">
    <source>
        <dbReference type="ARBA" id="ARBA00022801"/>
    </source>
</evidence>
<dbReference type="Proteomes" id="UP001153636">
    <property type="component" value="Chromosome 8"/>
</dbReference>
<dbReference type="GO" id="GO:0043138">
    <property type="term" value="F:3'-5' DNA helicase activity"/>
    <property type="evidence" value="ECO:0007669"/>
    <property type="project" value="UniProtKB-EC"/>
</dbReference>
<comment type="catalytic activity">
    <reaction evidence="9">
        <text>ATP + H2O = ADP + phosphate + H(+)</text>
        <dbReference type="Rhea" id="RHEA:13065"/>
        <dbReference type="ChEBI" id="CHEBI:15377"/>
        <dbReference type="ChEBI" id="CHEBI:15378"/>
        <dbReference type="ChEBI" id="CHEBI:30616"/>
        <dbReference type="ChEBI" id="CHEBI:43474"/>
        <dbReference type="ChEBI" id="CHEBI:456216"/>
        <dbReference type="EC" id="5.6.2.4"/>
    </reaction>
</comment>
<reference evidence="12" key="1">
    <citation type="submission" date="2022-01" db="EMBL/GenBank/DDBJ databases">
        <authorList>
            <person name="King R."/>
        </authorList>
    </citation>
    <scope>NUCLEOTIDE SEQUENCE</scope>
</reference>
<dbReference type="InterPro" id="IPR027417">
    <property type="entry name" value="P-loop_NTPase"/>
</dbReference>
<dbReference type="PANTHER" id="PTHR47961">
    <property type="entry name" value="DNA POLYMERASE THETA, PUTATIVE (AFU_ORTHOLOGUE AFUA_1G05260)-RELATED"/>
    <property type="match status" value="1"/>
</dbReference>
<dbReference type="Pfam" id="PF21099">
    <property type="entry name" value="POLQ_helical"/>
    <property type="match status" value="1"/>
</dbReference>
<evidence type="ECO:0000256" key="1">
    <source>
        <dbReference type="ARBA" id="ARBA00004123"/>
    </source>
</evidence>
<sequence length="1171" mass="132379">MSPLKDLLKNGNSILNPSALLEDCDIVRKTTKATTKKTSIYFQKSSSGVTSLNSENSKIESNDSIRNQELALNKRQIESSSSIGQAGKKIKMDQDSVLNEQTESENSNEIFQNITNILRKDQSPDIFDEKDEFDAFANYLGQMCTPKNTKHQKALLDKNTSTCKVKNKDGDNLFSTQFLSTQDLDEIDTVVEKEIAPTAVEMQKTIGVDAIMKCFQDRLEAKEFIQESSMDREIGERSILFENEKVTTSYRHEVNQIFEKIETSICAMGGDNTVIDFDDKYFDLIFNDDMENVVETKENSPSKDTDIQNIELNNINLSFGTIIRKALIKNSTKTQLKRKNNIEALNLTIQEQTIEFRNLGPFYGLPLKVKHLVQQYKGIDELYDWQDECLKLPAIENKKNLIYALPTSGGKTLVAEILMFRELLCYRRNAIFILPYVSIVQEKVWAISPFGVALDFLVEEYASNKGVYPPRKRRRKNSIYVATIEKALGLINSLIEAGRLHELGLIVVDEFHLIGEEGRGATLEAALTKIKFLKAKIQIIGMSATIGNLPDLCQYLDAEAYTKNFRPVELIEHVKCKNNIAKINWNYKDEEDLLVDYKKVNFKYSESILKLDPDMVGGLVMEVIPEASCLIFCASKKNCENVTNLLCQISKPELKNYKNTEKEQLLHALKDESGKLCDILNNSIKYGIAYHHSGLTSDERRIIEEGFRAGIIYIICCTSTLAAGVNLPAKRVILRSPYIGRDFINLSRYKQMVGRAGRAGLGETGESILIAQPQDMPKVIQLLMSPMNKAFSSMHSCEGKGLRHFLLSCISLGIANTRLQLRHVAEQTLLAVQKEQLEVDVKKLTDKVIKNLFKLGALKESCAKSKDETDSCDVTVKMDTSVQESSENVNTTISKKKKVIVLKDNTKLVVSDLGFAAIKGGLELSRAHFLYEDLCEAQTCLVLQGHLHLLYLVTPYDIAEQIKPNKQVYYDVFIKLKPNELKVAKTLGLNESVAMKLFFSNNHIKTVPERVINRFYLTLMLHDLWNEMPVFEVAEKYQINRGIVQNLMTTAATFATNVVNFCEELEEFWAYAYLLKGMSKRLSHCCVKELASLMELPAVKQSRAKQLYNAGFKTLQSIAKANADDLVENIEFMSKRVANQLIAASKMLLLERVENLREEAEDVLDGVEIPK</sequence>
<dbReference type="SUPFAM" id="SSF158702">
    <property type="entry name" value="Sec63 N-terminal domain-like"/>
    <property type="match status" value="1"/>
</dbReference>
<evidence type="ECO:0000259" key="10">
    <source>
        <dbReference type="SMART" id="SM00487"/>
    </source>
</evidence>
<comment type="subcellular location">
    <subcellularLocation>
        <location evidence="1">Nucleus</location>
    </subcellularLocation>
</comment>
<evidence type="ECO:0000259" key="11">
    <source>
        <dbReference type="SMART" id="SM00490"/>
    </source>
</evidence>
<dbReference type="CDD" id="cd18795">
    <property type="entry name" value="SF2_C_Ski2"/>
    <property type="match status" value="1"/>
</dbReference>
<protein>
    <recommendedName>
        <fullName evidence="14">Helicase POLQ-like</fullName>
    </recommendedName>
</protein>
<dbReference type="Gene3D" id="1.10.150.20">
    <property type="entry name" value="5' to 3' exonuclease, C-terminal subdomain"/>
    <property type="match status" value="1"/>
</dbReference>
<keyword evidence="5" id="KW-0347">Helicase</keyword>
<keyword evidence="2" id="KW-0547">Nucleotide-binding</keyword>
<accession>A0A9P0D869</accession>
<proteinExistence type="predicted"/>
<name>A0A9P0D869_9CUCU</name>
<dbReference type="InterPro" id="IPR011545">
    <property type="entry name" value="DEAD/DEAH_box_helicase_dom"/>
</dbReference>
<dbReference type="OrthoDB" id="2320933at2759"/>
<dbReference type="GO" id="GO:0005634">
    <property type="term" value="C:nucleus"/>
    <property type="evidence" value="ECO:0007669"/>
    <property type="project" value="UniProtKB-SubCell"/>
</dbReference>
<evidence type="ECO:0000256" key="8">
    <source>
        <dbReference type="ARBA" id="ARBA00023242"/>
    </source>
</evidence>
<dbReference type="InterPro" id="IPR001650">
    <property type="entry name" value="Helicase_C-like"/>
</dbReference>
<feature type="domain" description="Helicase ATP-binding" evidence="10">
    <location>
        <begin position="378"/>
        <end position="574"/>
    </location>
</feature>
<dbReference type="Gene3D" id="1.10.3380.20">
    <property type="match status" value="1"/>
</dbReference>
<evidence type="ECO:0000313" key="13">
    <source>
        <dbReference type="Proteomes" id="UP001153636"/>
    </source>
</evidence>
<keyword evidence="7" id="KW-0234">DNA repair</keyword>
<gene>
    <name evidence="12" type="ORF">PSYICH_LOCUS14018</name>
</gene>
<evidence type="ECO:0000256" key="6">
    <source>
        <dbReference type="ARBA" id="ARBA00022840"/>
    </source>
</evidence>
<dbReference type="Pfam" id="PF20470">
    <property type="entry name" value="HTH_61"/>
    <property type="match status" value="1"/>
</dbReference>
<organism evidence="12 13">
    <name type="scientific">Psylliodes chrysocephalus</name>
    <dbReference type="NCBI Taxonomy" id="3402493"/>
    <lineage>
        <taxon>Eukaryota</taxon>
        <taxon>Metazoa</taxon>
        <taxon>Ecdysozoa</taxon>
        <taxon>Arthropoda</taxon>
        <taxon>Hexapoda</taxon>
        <taxon>Insecta</taxon>
        <taxon>Pterygota</taxon>
        <taxon>Neoptera</taxon>
        <taxon>Endopterygota</taxon>
        <taxon>Coleoptera</taxon>
        <taxon>Polyphaga</taxon>
        <taxon>Cucujiformia</taxon>
        <taxon>Chrysomeloidea</taxon>
        <taxon>Chrysomelidae</taxon>
        <taxon>Galerucinae</taxon>
        <taxon>Alticini</taxon>
        <taxon>Psylliodes</taxon>
    </lineage>
</organism>
<evidence type="ECO:0000256" key="7">
    <source>
        <dbReference type="ARBA" id="ARBA00023204"/>
    </source>
</evidence>
<dbReference type="SMART" id="SM00490">
    <property type="entry name" value="HELICc"/>
    <property type="match status" value="1"/>
</dbReference>
<evidence type="ECO:0000256" key="9">
    <source>
        <dbReference type="ARBA" id="ARBA00048988"/>
    </source>
</evidence>
<dbReference type="GO" id="GO:0005524">
    <property type="term" value="F:ATP binding"/>
    <property type="evidence" value="ECO:0007669"/>
    <property type="project" value="UniProtKB-KW"/>
</dbReference>
<dbReference type="GO" id="GO:0016787">
    <property type="term" value="F:hydrolase activity"/>
    <property type="evidence" value="ECO:0007669"/>
    <property type="project" value="UniProtKB-KW"/>
</dbReference>
<feature type="domain" description="Helicase C-terminal" evidence="11">
    <location>
        <begin position="674"/>
        <end position="760"/>
    </location>
</feature>
<dbReference type="InterPro" id="IPR014001">
    <property type="entry name" value="Helicase_ATP-bd"/>
</dbReference>
<evidence type="ECO:0000313" key="12">
    <source>
        <dbReference type="EMBL" id="CAH1114211.1"/>
    </source>
</evidence>
<dbReference type="AlphaFoldDB" id="A0A9P0D869"/>
<dbReference type="InterPro" id="IPR050474">
    <property type="entry name" value="Hel308_SKI2-like"/>
</dbReference>